<dbReference type="Pfam" id="PF00924">
    <property type="entry name" value="MS_channel_2nd"/>
    <property type="match status" value="1"/>
</dbReference>
<dbReference type="InterPro" id="IPR011066">
    <property type="entry name" value="MscS_channel_C_sf"/>
</dbReference>
<evidence type="ECO:0000256" key="2">
    <source>
        <dbReference type="ARBA" id="ARBA00008017"/>
    </source>
</evidence>
<gene>
    <name evidence="11" type="ORF">ABSL23_13810</name>
</gene>
<evidence type="ECO:0000256" key="7">
    <source>
        <dbReference type="SAM" id="MobiDB-lite"/>
    </source>
</evidence>
<proteinExistence type="inferred from homology"/>
<dbReference type="GeneID" id="91110244"/>
<keyword evidence="3" id="KW-1003">Cell membrane</keyword>
<dbReference type="InterPro" id="IPR049278">
    <property type="entry name" value="MS_channel_C"/>
</dbReference>
<keyword evidence="6 8" id="KW-0472">Membrane</keyword>
<feature type="transmembrane region" description="Helical" evidence="8">
    <location>
        <begin position="48"/>
        <end position="72"/>
    </location>
</feature>
<dbReference type="InterPro" id="IPR023408">
    <property type="entry name" value="MscS_beta-dom_sf"/>
</dbReference>
<accession>A0AAU8CE26</accession>
<dbReference type="Gene3D" id="2.30.30.60">
    <property type="match status" value="1"/>
</dbReference>
<dbReference type="PANTHER" id="PTHR30221">
    <property type="entry name" value="SMALL-CONDUCTANCE MECHANOSENSITIVE CHANNEL"/>
    <property type="match status" value="1"/>
</dbReference>
<evidence type="ECO:0000256" key="1">
    <source>
        <dbReference type="ARBA" id="ARBA00004651"/>
    </source>
</evidence>
<feature type="transmembrane region" description="Helical" evidence="8">
    <location>
        <begin position="92"/>
        <end position="112"/>
    </location>
</feature>
<feature type="transmembrane region" description="Helical" evidence="8">
    <location>
        <begin position="20"/>
        <end position="36"/>
    </location>
</feature>
<dbReference type="PANTHER" id="PTHR30221:SF20">
    <property type="entry name" value="SMALL-CONDUCTANCE MECHANOSENSITIVE CHANNEL"/>
    <property type="match status" value="1"/>
</dbReference>
<name>A0AAU8CE26_9EURY</name>
<dbReference type="Gene3D" id="1.10.287.1260">
    <property type="match status" value="1"/>
</dbReference>
<feature type="domain" description="Mechanosensitive ion channel MscS C-terminal" evidence="10">
    <location>
        <begin position="253"/>
        <end position="336"/>
    </location>
</feature>
<evidence type="ECO:0000256" key="4">
    <source>
        <dbReference type="ARBA" id="ARBA00022692"/>
    </source>
</evidence>
<dbReference type="InterPro" id="IPR011014">
    <property type="entry name" value="MscS_channel_TM-2"/>
</dbReference>
<feature type="domain" description="Mechanosensitive ion channel MscS" evidence="9">
    <location>
        <begin position="182"/>
        <end position="245"/>
    </location>
</feature>
<dbReference type="EMBL" id="CP159204">
    <property type="protein sequence ID" value="XCF16304.1"/>
    <property type="molecule type" value="Genomic_DNA"/>
</dbReference>
<dbReference type="RefSeq" id="WP_353634150.1">
    <property type="nucleotide sequence ID" value="NZ_CP159204.1"/>
</dbReference>
<dbReference type="SUPFAM" id="SSF82861">
    <property type="entry name" value="Mechanosensitive channel protein MscS (YggB), transmembrane region"/>
    <property type="match status" value="1"/>
</dbReference>
<evidence type="ECO:0000256" key="3">
    <source>
        <dbReference type="ARBA" id="ARBA00022475"/>
    </source>
</evidence>
<feature type="transmembrane region" description="Helical" evidence="8">
    <location>
        <begin position="133"/>
        <end position="155"/>
    </location>
</feature>
<dbReference type="GO" id="GO:0008381">
    <property type="term" value="F:mechanosensitive monoatomic ion channel activity"/>
    <property type="evidence" value="ECO:0007669"/>
    <property type="project" value="InterPro"/>
</dbReference>
<dbReference type="SUPFAM" id="SSF50182">
    <property type="entry name" value="Sm-like ribonucleoproteins"/>
    <property type="match status" value="1"/>
</dbReference>
<sequence length="396" mass="42708">MSAPEFVDVAINDLSTVERVAVTVVSLAALVAAVLFSRRESARRESRLSTVAAAVGAFAVVVVTTVVVVVAWDAETIAWAAVASFQVQATMLVRAFLSVMFLVGVYVGTGVIHRAVSRFVKRTEGISEHQAEITYRIIQISVYVIALVIVLNLWGIELGGLLIGAGFAGIVLGMAARQTLGAVIAGLVLMFSRPFEIGDWVKIGDKDGIVTDITIVNTRLQTFDGEYVMLPNDLVGSDEVVNRSRKGRLRIHVEVGIDYTADVDEAMSLAKDAMGDVDDILTVPRPQVVLKEFGDSAVVLDLRFWIDKPSARRKWRAQTAVISAVKSAFDEAGVKIPFPQREVSGRAETGGFRVSEQPTVEATEPEDADQPGSAVRKDSKGEGDADDADEEDETDE</sequence>
<feature type="compositionally biased region" description="Acidic residues" evidence="7">
    <location>
        <begin position="384"/>
        <end position="396"/>
    </location>
</feature>
<keyword evidence="4 8" id="KW-0812">Transmembrane</keyword>
<keyword evidence="5 8" id="KW-1133">Transmembrane helix</keyword>
<dbReference type="KEGG" id="hanx:ABSL23_13810"/>
<evidence type="ECO:0000259" key="10">
    <source>
        <dbReference type="Pfam" id="PF21082"/>
    </source>
</evidence>
<comment type="similarity">
    <text evidence="2">Belongs to the MscS (TC 1.A.23) family.</text>
</comment>
<evidence type="ECO:0000259" key="9">
    <source>
        <dbReference type="Pfam" id="PF00924"/>
    </source>
</evidence>
<evidence type="ECO:0000256" key="5">
    <source>
        <dbReference type="ARBA" id="ARBA00022989"/>
    </source>
</evidence>
<dbReference type="InterPro" id="IPR006685">
    <property type="entry name" value="MscS_channel_2nd"/>
</dbReference>
<organism evidence="11">
    <name type="scientific">Halobacterium sp. NMX12-1</name>
    <dbReference type="NCBI Taxonomy" id="3166650"/>
    <lineage>
        <taxon>Archaea</taxon>
        <taxon>Methanobacteriati</taxon>
        <taxon>Methanobacteriota</taxon>
        <taxon>Stenosarchaea group</taxon>
        <taxon>Halobacteria</taxon>
        <taxon>Halobacteriales</taxon>
        <taxon>Halobacteriaceae</taxon>
        <taxon>Halobacterium</taxon>
    </lineage>
</organism>
<dbReference type="AlphaFoldDB" id="A0AAU8CE26"/>
<dbReference type="InterPro" id="IPR045275">
    <property type="entry name" value="MscS_archaea/bacteria_type"/>
</dbReference>
<dbReference type="SUPFAM" id="SSF82689">
    <property type="entry name" value="Mechanosensitive channel protein MscS (YggB), C-terminal domain"/>
    <property type="match status" value="1"/>
</dbReference>
<protein>
    <submittedName>
        <fullName evidence="11">Mechanosensitive ion channel family protein</fullName>
    </submittedName>
</protein>
<feature type="region of interest" description="Disordered" evidence="7">
    <location>
        <begin position="340"/>
        <end position="396"/>
    </location>
</feature>
<evidence type="ECO:0000256" key="8">
    <source>
        <dbReference type="SAM" id="Phobius"/>
    </source>
</evidence>
<evidence type="ECO:0000313" key="11">
    <source>
        <dbReference type="EMBL" id="XCF16304.1"/>
    </source>
</evidence>
<dbReference type="GO" id="GO:0005886">
    <property type="term" value="C:plasma membrane"/>
    <property type="evidence" value="ECO:0007669"/>
    <property type="project" value="UniProtKB-SubCell"/>
</dbReference>
<dbReference type="InterPro" id="IPR010920">
    <property type="entry name" value="LSM_dom_sf"/>
</dbReference>
<comment type="subcellular location">
    <subcellularLocation>
        <location evidence="1">Cell membrane</location>
        <topology evidence="1">Multi-pass membrane protein</topology>
    </subcellularLocation>
</comment>
<reference evidence="11" key="1">
    <citation type="submission" date="2024-06" db="EMBL/GenBank/DDBJ databases">
        <title>Genome Sequence of an extremely halophilic archaeon isolated from Permian era halite, Salado Formation, Carlsbad, New Mexico: Halobacterium sp. strain NMX12-1.</title>
        <authorList>
            <person name="Sotoa L."/>
            <person name="DasSarma P."/>
            <person name="Anton B.P."/>
            <person name="Vincze T."/>
            <person name="Verma I."/>
            <person name="Eralp B."/>
            <person name="Powers D.W."/>
            <person name="Dozier B.L."/>
            <person name="Roberts R.J."/>
            <person name="DasSarma S."/>
        </authorList>
    </citation>
    <scope>NUCLEOTIDE SEQUENCE</scope>
    <source>
        <strain evidence="11">NMX12-1</strain>
    </source>
</reference>
<evidence type="ECO:0000256" key="6">
    <source>
        <dbReference type="ARBA" id="ARBA00023136"/>
    </source>
</evidence>
<dbReference type="Pfam" id="PF21082">
    <property type="entry name" value="MS_channel_3rd"/>
    <property type="match status" value="1"/>
</dbReference>
<dbReference type="Gene3D" id="3.30.70.100">
    <property type="match status" value="1"/>
</dbReference>